<dbReference type="Pfam" id="PF13391">
    <property type="entry name" value="HNH_2"/>
    <property type="match status" value="1"/>
</dbReference>
<proteinExistence type="predicted"/>
<dbReference type="OrthoDB" id="2793280at2759"/>
<evidence type="ECO:0000256" key="1">
    <source>
        <dbReference type="SAM" id="MobiDB-lite"/>
    </source>
</evidence>
<evidence type="ECO:0000313" key="4">
    <source>
        <dbReference type="Proteomes" id="UP000053257"/>
    </source>
</evidence>
<protein>
    <recommendedName>
        <fullName evidence="2">HNH nuclease domain-containing protein</fullName>
    </recommendedName>
</protein>
<reference evidence="3 4" key="1">
    <citation type="journal article" date="2014" name="PLoS Genet.">
        <title>Analysis of the Phlebiopsis gigantea genome, transcriptome and secretome provides insight into its pioneer colonization strategies of wood.</title>
        <authorList>
            <person name="Hori C."/>
            <person name="Ishida T."/>
            <person name="Igarashi K."/>
            <person name="Samejima M."/>
            <person name="Suzuki H."/>
            <person name="Master E."/>
            <person name="Ferreira P."/>
            <person name="Ruiz-Duenas F.J."/>
            <person name="Held B."/>
            <person name="Canessa P."/>
            <person name="Larrondo L.F."/>
            <person name="Schmoll M."/>
            <person name="Druzhinina I.S."/>
            <person name="Kubicek C.P."/>
            <person name="Gaskell J.A."/>
            <person name="Kersten P."/>
            <person name="St John F."/>
            <person name="Glasner J."/>
            <person name="Sabat G."/>
            <person name="Splinter BonDurant S."/>
            <person name="Syed K."/>
            <person name="Yadav J."/>
            <person name="Mgbeahuruike A.C."/>
            <person name="Kovalchuk A."/>
            <person name="Asiegbu F.O."/>
            <person name="Lackner G."/>
            <person name="Hoffmeister D."/>
            <person name="Rencoret J."/>
            <person name="Gutierrez A."/>
            <person name="Sun H."/>
            <person name="Lindquist E."/>
            <person name="Barry K."/>
            <person name="Riley R."/>
            <person name="Grigoriev I.V."/>
            <person name="Henrissat B."/>
            <person name="Kues U."/>
            <person name="Berka R.M."/>
            <person name="Martinez A.T."/>
            <person name="Covert S.F."/>
            <person name="Blanchette R.A."/>
            <person name="Cullen D."/>
        </authorList>
    </citation>
    <scope>NUCLEOTIDE SEQUENCE [LARGE SCALE GENOMIC DNA]</scope>
    <source>
        <strain evidence="3 4">11061_1 CR5-6</strain>
    </source>
</reference>
<dbReference type="EMBL" id="KN840558">
    <property type="protein sequence ID" value="KIP04926.1"/>
    <property type="molecule type" value="Genomic_DNA"/>
</dbReference>
<dbReference type="AlphaFoldDB" id="A0A0C3RUX4"/>
<name>A0A0C3RUX4_PHLG1</name>
<sequence length="302" mass="33615">MEILPIRPPFDWLSPVQFAHPGLGRTFLALYRNSRAADTLGVHHQTALDACRIIASTRSRSGRVPLDDDLLTGPMYWYFLADEAAPAVYPVVNDFRAWTFPIPIPEHWSAAHVVEVRPPGLRNRPMSDLVKDDDHGVCIVTGTGCTLENAHLIPREHSAWFAYHNLQIYNTDTILSTTEDAANGVTLRADIHRCLDLGGLVFVPVCNGVVAHLLDYSYDYTPFLHSLPIRLSQRVAIEFVYARFAFNILRPLNEKLEASLWTTVPIPAPLRRAPSVQSATCSQGAPRPPSEPTVSQHPLDGE</sequence>
<feature type="region of interest" description="Disordered" evidence="1">
    <location>
        <begin position="275"/>
        <end position="302"/>
    </location>
</feature>
<dbReference type="Proteomes" id="UP000053257">
    <property type="component" value="Unassembled WGS sequence"/>
</dbReference>
<feature type="domain" description="HNH nuclease" evidence="2">
    <location>
        <begin position="138"/>
        <end position="202"/>
    </location>
</feature>
<evidence type="ECO:0000313" key="3">
    <source>
        <dbReference type="EMBL" id="KIP04926.1"/>
    </source>
</evidence>
<organism evidence="3 4">
    <name type="scientific">Phlebiopsis gigantea (strain 11061_1 CR5-6)</name>
    <name type="common">White-rot fungus</name>
    <name type="synonym">Peniophora gigantea</name>
    <dbReference type="NCBI Taxonomy" id="745531"/>
    <lineage>
        <taxon>Eukaryota</taxon>
        <taxon>Fungi</taxon>
        <taxon>Dikarya</taxon>
        <taxon>Basidiomycota</taxon>
        <taxon>Agaricomycotina</taxon>
        <taxon>Agaricomycetes</taxon>
        <taxon>Polyporales</taxon>
        <taxon>Phanerochaetaceae</taxon>
        <taxon>Phlebiopsis</taxon>
    </lineage>
</organism>
<gene>
    <name evidence="3" type="ORF">PHLGIDRAFT_120283</name>
</gene>
<dbReference type="InterPro" id="IPR003615">
    <property type="entry name" value="HNH_nuc"/>
</dbReference>
<keyword evidence="4" id="KW-1185">Reference proteome</keyword>
<accession>A0A0C3RUX4</accession>
<evidence type="ECO:0000259" key="2">
    <source>
        <dbReference type="Pfam" id="PF13391"/>
    </source>
</evidence>
<dbReference type="HOGENOM" id="CLU_921695_0_0_1"/>